<feature type="domain" description="Flavoprotein" evidence="5">
    <location>
        <begin position="7"/>
        <end position="177"/>
    </location>
</feature>
<name>A0ABS0LSC6_9LACT</name>
<evidence type="ECO:0000256" key="1">
    <source>
        <dbReference type="ARBA" id="ARBA00022793"/>
    </source>
</evidence>
<dbReference type="InterPro" id="IPR035929">
    <property type="entry name" value="CoaB-like_sf"/>
</dbReference>
<dbReference type="Gene3D" id="3.40.50.10300">
    <property type="entry name" value="CoaB-like"/>
    <property type="match status" value="1"/>
</dbReference>
<dbReference type="EC" id="6.3.2.5" evidence="3"/>
<feature type="binding site" evidence="3">
    <location>
        <position position="282"/>
    </location>
    <ligand>
        <name>CTP</name>
        <dbReference type="ChEBI" id="CHEBI:37563"/>
    </ligand>
</feature>
<comment type="similarity">
    <text evidence="3 4">In the N-terminal section; belongs to the HFCD (homo-oligomeric flavin containing Cys decarboxylase) superfamily.</text>
</comment>
<comment type="caution">
    <text evidence="7">The sequence shown here is derived from an EMBL/GenBank/DDBJ whole genome shotgun (WGS) entry which is preliminary data.</text>
</comment>
<dbReference type="PANTHER" id="PTHR14359">
    <property type="entry name" value="HOMO-OLIGOMERIC FLAVIN CONTAINING CYS DECARBOXYLASE FAMILY"/>
    <property type="match status" value="1"/>
</dbReference>
<keyword evidence="2 3" id="KW-0456">Lyase</keyword>
<dbReference type="SUPFAM" id="SSF52507">
    <property type="entry name" value="Homo-oligomeric flavin-containing Cys decarboxylases, HFCD"/>
    <property type="match status" value="1"/>
</dbReference>
<feature type="binding site" evidence="3">
    <location>
        <position position="347"/>
    </location>
    <ligand>
        <name>CTP</name>
        <dbReference type="ChEBI" id="CHEBI:37563"/>
    </ligand>
</feature>
<dbReference type="Pfam" id="PF04127">
    <property type="entry name" value="DFP"/>
    <property type="match status" value="1"/>
</dbReference>
<comment type="catalytic activity">
    <reaction evidence="3 4">
        <text>(R)-4'-phosphopantothenate + L-cysteine + CTP = N-[(R)-4-phosphopantothenoyl]-L-cysteine + CMP + diphosphate + H(+)</text>
        <dbReference type="Rhea" id="RHEA:19397"/>
        <dbReference type="ChEBI" id="CHEBI:10986"/>
        <dbReference type="ChEBI" id="CHEBI:15378"/>
        <dbReference type="ChEBI" id="CHEBI:33019"/>
        <dbReference type="ChEBI" id="CHEBI:35235"/>
        <dbReference type="ChEBI" id="CHEBI:37563"/>
        <dbReference type="ChEBI" id="CHEBI:59458"/>
        <dbReference type="ChEBI" id="CHEBI:60377"/>
        <dbReference type="EC" id="6.3.2.5"/>
    </reaction>
</comment>
<keyword evidence="3 4" id="KW-0285">Flavoprotein</keyword>
<dbReference type="EC" id="4.1.1.36" evidence="3"/>
<evidence type="ECO:0000313" key="8">
    <source>
        <dbReference type="Proteomes" id="UP000721415"/>
    </source>
</evidence>
<dbReference type="Pfam" id="PF02441">
    <property type="entry name" value="Flavoprotein"/>
    <property type="match status" value="1"/>
</dbReference>
<comment type="caution">
    <text evidence="3">Lacks conserved residue(s) required for the propagation of feature annotation.</text>
</comment>
<feature type="binding site" evidence="3">
    <location>
        <position position="292"/>
    </location>
    <ligand>
        <name>CTP</name>
        <dbReference type="ChEBI" id="CHEBI:37563"/>
    </ligand>
</feature>
<dbReference type="InterPro" id="IPR007085">
    <property type="entry name" value="DNA/pantothenate-metab_flavo_C"/>
</dbReference>
<evidence type="ECO:0000256" key="4">
    <source>
        <dbReference type="RuleBase" id="RU364078"/>
    </source>
</evidence>
<dbReference type="InterPro" id="IPR005252">
    <property type="entry name" value="CoaBC"/>
</dbReference>
<evidence type="ECO:0000259" key="5">
    <source>
        <dbReference type="Pfam" id="PF02441"/>
    </source>
</evidence>
<comment type="pathway">
    <text evidence="3 4">Cofactor biosynthesis; coenzyme A biosynthesis; CoA from (R)-pantothenate: step 2/5.</text>
</comment>
<dbReference type="GO" id="GO:0004632">
    <property type="term" value="F:phosphopantothenate--cysteine ligase activity"/>
    <property type="evidence" value="ECO:0007669"/>
    <property type="project" value="UniProtKB-EC"/>
</dbReference>
<sequence length="407" mass="44963">MVLTGLRIGVMMTGGIAAYKITELVRQLIKKGAQVRVMMTESATQFISPLTMQVLSRSNVIVDTFDENEAEHVQHIHYADWCDLVVLAPATANIIGKLANGIADEIVSTTLLAVTCPKLIVPAMNSHMYDHPAVQRNIEVLIQDGNHMMEPDTGFLAEGYEGKGRLPEIEAIVIQIESMAASIVYPQVLQDQKVIITAGGTIERVDPVRYISNDSSGKMGFAMARFAAWLGAEVELITSKANFPTIPKVNAHLIESASEMYEKVLLFYEDADYVVMSAAVSDYRVANPADQKLKKKNQNSQKVVWELVENPDILASLGQKKDKQVLIGFAAETQDVMKYAHDKLERKNADWMVANDVSEAGIGFNSDQNKVTIIGRDGRIERLPVMDKLVLAGRIWSVVTNQEIDSE</sequence>
<keyword evidence="3" id="KW-0511">Multifunctional enzyme</keyword>
<dbReference type="NCBIfam" id="TIGR00521">
    <property type="entry name" value="coaBC_dfp"/>
    <property type="match status" value="1"/>
</dbReference>
<protein>
    <recommendedName>
        <fullName evidence="3">Coenzyme A biosynthesis bifunctional protein CoaBC</fullName>
    </recommendedName>
    <alternativeName>
        <fullName evidence="3">DNA/pantothenate metabolism flavoprotein</fullName>
    </alternativeName>
    <alternativeName>
        <fullName evidence="3">Phosphopantothenoylcysteine synthetase/decarboxylase</fullName>
        <shortName evidence="3">PPCS-PPCDC</shortName>
    </alternativeName>
    <domain>
        <recommendedName>
            <fullName evidence="3">Phosphopantothenoylcysteine decarboxylase</fullName>
            <shortName evidence="3">PPC decarboxylase</shortName>
            <shortName evidence="3">PPC-DC</shortName>
            <ecNumber evidence="3">4.1.1.36</ecNumber>
        </recommendedName>
        <alternativeName>
            <fullName evidence="3">CoaC</fullName>
        </alternativeName>
    </domain>
    <domain>
        <recommendedName>
            <fullName evidence="3">Phosphopantothenate--cysteine ligase</fullName>
            <ecNumber evidence="3">6.3.2.5</ecNumber>
        </recommendedName>
        <alternativeName>
            <fullName evidence="3">CoaB</fullName>
        </alternativeName>
        <alternativeName>
            <fullName evidence="3">Phosphopantothenoylcysteine synthetase</fullName>
            <shortName evidence="3">PPC synthetase</shortName>
            <shortName evidence="3">PPC-S</shortName>
        </alternativeName>
    </domain>
</protein>
<comment type="function">
    <text evidence="4">Catalyzes two steps in the biosynthesis of coenzyme A. In the first step cysteine is conjugated to 4'-phosphopantothenate to form 4-phosphopantothenoylcysteine, in the latter compound is decarboxylated to form 4'-phosphopantotheine.</text>
</comment>
<comment type="cofactor">
    <cofactor evidence="3">
        <name>Mg(2+)</name>
        <dbReference type="ChEBI" id="CHEBI:18420"/>
    </cofactor>
</comment>
<feature type="region of interest" description="Phosphopantothenoylcysteine decarboxylase" evidence="3">
    <location>
        <begin position="1"/>
        <end position="193"/>
    </location>
</feature>
<comment type="catalytic activity">
    <reaction evidence="3 4">
        <text>N-[(R)-4-phosphopantothenoyl]-L-cysteine + H(+) = (R)-4'-phosphopantetheine + CO2</text>
        <dbReference type="Rhea" id="RHEA:16793"/>
        <dbReference type="ChEBI" id="CHEBI:15378"/>
        <dbReference type="ChEBI" id="CHEBI:16526"/>
        <dbReference type="ChEBI" id="CHEBI:59458"/>
        <dbReference type="ChEBI" id="CHEBI:61723"/>
        <dbReference type="EC" id="4.1.1.36"/>
    </reaction>
</comment>
<comment type="similarity">
    <text evidence="3 4">In the C-terminal section; belongs to the PPC synthetase family.</text>
</comment>
<feature type="binding site" evidence="3">
    <location>
        <position position="329"/>
    </location>
    <ligand>
        <name>CTP</name>
        <dbReference type="ChEBI" id="CHEBI:37563"/>
    </ligand>
</feature>
<dbReference type="EMBL" id="JACBXQ010000006">
    <property type="protein sequence ID" value="MBG9987067.1"/>
    <property type="molecule type" value="Genomic_DNA"/>
</dbReference>
<dbReference type="InterPro" id="IPR003382">
    <property type="entry name" value="Flavoprotein"/>
</dbReference>
<proteinExistence type="inferred from homology"/>
<comment type="pathway">
    <text evidence="3 4">Cofactor biosynthesis; coenzyme A biosynthesis; CoA from (R)-pantothenate: step 3/5.</text>
</comment>
<reference evidence="7 8" key="1">
    <citation type="submission" date="2020-07" db="EMBL/GenBank/DDBJ databases">
        <title>Facklamia lactis sp. nov., isolated from raw milk.</title>
        <authorList>
            <person name="Doll E.V."/>
            <person name="Huptas C."/>
            <person name="Staib L."/>
            <person name="Wenning M."/>
            <person name="Scherer S."/>
        </authorList>
    </citation>
    <scope>NUCLEOTIDE SEQUENCE [LARGE SCALE GENOMIC DNA]</scope>
    <source>
        <strain evidence="7 8">DSM 111018</strain>
    </source>
</reference>
<keyword evidence="3 4" id="KW-0288">FMN</keyword>
<feature type="domain" description="DNA/pantothenate metabolism flavoprotein C-terminal" evidence="6">
    <location>
        <begin position="189"/>
        <end position="400"/>
    </location>
</feature>
<dbReference type="PANTHER" id="PTHR14359:SF6">
    <property type="entry name" value="PHOSPHOPANTOTHENOYLCYSTEINE DECARBOXYLASE"/>
    <property type="match status" value="1"/>
</dbReference>
<dbReference type="RefSeq" id="WP_197115991.1">
    <property type="nucleotide sequence ID" value="NZ_JACBXQ010000006.1"/>
</dbReference>
<evidence type="ECO:0000256" key="3">
    <source>
        <dbReference type="HAMAP-Rule" id="MF_02225"/>
    </source>
</evidence>
<dbReference type="HAMAP" id="MF_02225">
    <property type="entry name" value="CoaBC"/>
    <property type="match status" value="1"/>
</dbReference>
<feature type="region of interest" description="Phosphopantothenate--cysteine ligase" evidence="3">
    <location>
        <begin position="194"/>
        <end position="407"/>
    </location>
</feature>
<evidence type="ECO:0000259" key="6">
    <source>
        <dbReference type="Pfam" id="PF04127"/>
    </source>
</evidence>
<keyword evidence="3 4" id="KW-0436">Ligase</keyword>
<feature type="binding site" evidence="3">
    <location>
        <begin position="311"/>
        <end position="314"/>
    </location>
    <ligand>
        <name>CTP</name>
        <dbReference type="ChEBI" id="CHEBI:37563"/>
    </ligand>
</feature>
<comment type="function">
    <text evidence="3">Catalyzes two sequential steps in the biosynthesis of coenzyme A. In the first step cysteine is conjugated to 4'-phosphopantothenate to form 4-phosphopantothenoylcysteine. In the second step the latter compound is decarboxylated to form 4'-phosphopantotheine.</text>
</comment>
<keyword evidence="1 3" id="KW-0210">Decarboxylase</keyword>
<feature type="binding site" evidence="3">
    <location>
        <position position="343"/>
    </location>
    <ligand>
        <name>CTP</name>
        <dbReference type="ChEBI" id="CHEBI:37563"/>
    </ligand>
</feature>
<evidence type="ECO:0000256" key="2">
    <source>
        <dbReference type="ARBA" id="ARBA00023239"/>
    </source>
</evidence>
<comment type="cofactor">
    <cofactor evidence="3">
        <name>FMN</name>
        <dbReference type="ChEBI" id="CHEBI:58210"/>
    </cofactor>
    <text evidence="3">Binds 1 FMN per subunit.</text>
</comment>
<dbReference type="Proteomes" id="UP000721415">
    <property type="component" value="Unassembled WGS sequence"/>
</dbReference>
<keyword evidence="8" id="KW-1185">Reference proteome</keyword>
<accession>A0ABS0LSC6</accession>
<keyword evidence="3" id="KW-0460">Magnesium</keyword>
<dbReference type="SUPFAM" id="SSF102645">
    <property type="entry name" value="CoaB-like"/>
    <property type="match status" value="1"/>
</dbReference>
<evidence type="ECO:0000313" key="7">
    <source>
        <dbReference type="EMBL" id="MBG9987067.1"/>
    </source>
</evidence>
<organism evidence="7 8">
    <name type="scientific">Facklamia lactis</name>
    <dbReference type="NCBI Taxonomy" id="2749967"/>
    <lineage>
        <taxon>Bacteria</taxon>
        <taxon>Bacillati</taxon>
        <taxon>Bacillota</taxon>
        <taxon>Bacilli</taxon>
        <taxon>Lactobacillales</taxon>
        <taxon>Aerococcaceae</taxon>
        <taxon>Facklamia</taxon>
    </lineage>
</organism>
<dbReference type="Gene3D" id="3.40.50.1950">
    <property type="entry name" value="Flavin prenyltransferase-like"/>
    <property type="match status" value="1"/>
</dbReference>
<keyword evidence="3" id="KW-0479">Metal-binding</keyword>
<dbReference type="InterPro" id="IPR036551">
    <property type="entry name" value="Flavin_trans-like"/>
</dbReference>
<dbReference type="GO" id="GO:0004633">
    <property type="term" value="F:phosphopantothenoylcysteine decarboxylase activity"/>
    <property type="evidence" value="ECO:0007669"/>
    <property type="project" value="UniProtKB-EC"/>
</dbReference>
<gene>
    <name evidence="3 7" type="primary">coaBC</name>
    <name evidence="7" type="ORF">HZY91_09325</name>
</gene>